<sequence>MSTARRWLSTGAGIQNHFLESGQYLSTGLGWLSTGQTHLSTAWGLSTDDPHLLTAAKSTSRNGLTTTLSVLSMGPMDLNMNNIN</sequence>
<gene>
    <name evidence="1" type="ORF">Taro_014762</name>
</gene>
<keyword evidence="2" id="KW-1185">Reference proteome</keyword>
<comment type="caution">
    <text evidence="1">The sequence shown here is derived from an EMBL/GenBank/DDBJ whole genome shotgun (WGS) entry which is preliminary data.</text>
</comment>
<evidence type="ECO:0000313" key="2">
    <source>
        <dbReference type="Proteomes" id="UP000652761"/>
    </source>
</evidence>
<organism evidence="1 2">
    <name type="scientific">Colocasia esculenta</name>
    <name type="common">Wild taro</name>
    <name type="synonym">Arum esculentum</name>
    <dbReference type="NCBI Taxonomy" id="4460"/>
    <lineage>
        <taxon>Eukaryota</taxon>
        <taxon>Viridiplantae</taxon>
        <taxon>Streptophyta</taxon>
        <taxon>Embryophyta</taxon>
        <taxon>Tracheophyta</taxon>
        <taxon>Spermatophyta</taxon>
        <taxon>Magnoliopsida</taxon>
        <taxon>Liliopsida</taxon>
        <taxon>Araceae</taxon>
        <taxon>Aroideae</taxon>
        <taxon>Colocasieae</taxon>
        <taxon>Colocasia</taxon>
    </lineage>
</organism>
<protein>
    <submittedName>
        <fullName evidence="1">Uncharacterized protein</fullName>
    </submittedName>
</protein>
<reference evidence="1" key="1">
    <citation type="submission" date="2017-07" db="EMBL/GenBank/DDBJ databases">
        <title>Taro Niue Genome Assembly and Annotation.</title>
        <authorList>
            <person name="Atibalentja N."/>
            <person name="Keating K."/>
            <person name="Fields C.J."/>
        </authorList>
    </citation>
    <scope>NUCLEOTIDE SEQUENCE</scope>
    <source>
        <strain evidence="1">Niue_2</strain>
        <tissue evidence="1">Leaf</tissue>
    </source>
</reference>
<evidence type="ECO:0000313" key="1">
    <source>
        <dbReference type="EMBL" id="MQL82289.1"/>
    </source>
</evidence>
<proteinExistence type="predicted"/>
<accession>A0A843UR50</accession>
<dbReference type="Proteomes" id="UP000652761">
    <property type="component" value="Unassembled WGS sequence"/>
</dbReference>
<dbReference type="EMBL" id="NMUH01000622">
    <property type="protein sequence ID" value="MQL82289.1"/>
    <property type="molecule type" value="Genomic_DNA"/>
</dbReference>
<name>A0A843UR50_COLES</name>
<dbReference type="AlphaFoldDB" id="A0A843UR50"/>